<comment type="caution">
    <text evidence="1">The sequence shown here is derived from an EMBL/GenBank/DDBJ whole genome shotgun (WGS) entry which is preliminary data.</text>
</comment>
<dbReference type="Proteomes" id="UP001596002">
    <property type="component" value="Unassembled WGS sequence"/>
</dbReference>
<keyword evidence="2" id="KW-1185">Reference proteome</keyword>
<sequence length="51" mass="6131">MVEAKNGNNELYGFDRLVRDSCCRPFDRKQDWRCLNWQHTCSMMAFPYPCP</sequence>
<name>A0ABV9Q7V2_9BACL</name>
<protein>
    <submittedName>
        <fullName evidence="1">Uncharacterized protein</fullName>
    </submittedName>
</protein>
<evidence type="ECO:0000313" key="1">
    <source>
        <dbReference type="EMBL" id="MFC4770028.1"/>
    </source>
</evidence>
<accession>A0ABV9Q7V2</accession>
<gene>
    <name evidence="1" type="ORF">ACFO8Q_22365</name>
</gene>
<reference evidence="2" key="1">
    <citation type="journal article" date="2019" name="Int. J. Syst. Evol. Microbiol.">
        <title>The Global Catalogue of Microorganisms (GCM) 10K type strain sequencing project: providing services to taxonomists for standard genome sequencing and annotation.</title>
        <authorList>
            <consortium name="The Broad Institute Genomics Platform"/>
            <consortium name="The Broad Institute Genome Sequencing Center for Infectious Disease"/>
            <person name="Wu L."/>
            <person name="Ma J."/>
        </authorList>
    </citation>
    <scope>NUCLEOTIDE SEQUENCE [LARGE SCALE GENOMIC DNA]</scope>
    <source>
        <strain evidence="2">WYCCWR 12678</strain>
    </source>
</reference>
<dbReference type="EMBL" id="JBHSHC010000154">
    <property type="protein sequence ID" value="MFC4770028.1"/>
    <property type="molecule type" value="Genomic_DNA"/>
</dbReference>
<evidence type="ECO:0000313" key="2">
    <source>
        <dbReference type="Proteomes" id="UP001596002"/>
    </source>
</evidence>
<organism evidence="1 2">
    <name type="scientific">Effusibacillus consociatus</name>
    <dbReference type="NCBI Taxonomy" id="1117041"/>
    <lineage>
        <taxon>Bacteria</taxon>
        <taxon>Bacillati</taxon>
        <taxon>Bacillota</taxon>
        <taxon>Bacilli</taxon>
        <taxon>Bacillales</taxon>
        <taxon>Alicyclobacillaceae</taxon>
        <taxon>Effusibacillus</taxon>
    </lineage>
</organism>
<dbReference type="RefSeq" id="WP_380029456.1">
    <property type="nucleotide sequence ID" value="NZ_JBHSHC010000154.1"/>
</dbReference>
<proteinExistence type="predicted"/>